<name>A0AAV4NF51_9ARAC</name>
<protein>
    <submittedName>
        <fullName evidence="2">Uncharacterized protein</fullName>
    </submittedName>
</protein>
<proteinExistence type="predicted"/>
<evidence type="ECO:0000313" key="3">
    <source>
        <dbReference type="Proteomes" id="UP001054837"/>
    </source>
</evidence>
<evidence type="ECO:0000256" key="1">
    <source>
        <dbReference type="SAM" id="MobiDB-lite"/>
    </source>
</evidence>
<dbReference type="EMBL" id="BPLQ01001562">
    <property type="protein sequence ID" value="GIX82999.1"/>
    <property type="molecule type" value="Genomic_DNA"/>
</dbReference>
<reference evidence="2 3" key="1">
    <citation type="submission" date="2021-06" db="EMBL/GenBank/DDBJ databases">
        <title>Caerostris darwini draft genome.</title>
        <authorList>
            <person name="Kono N."/>
            <person name="Arakawa K."/>
        </authorList>
    </citation>
    <scope>NUCLEOTIDE SEQUENCE [LARGE SCALE GENOMIC DNA]</scope>
</reference>
<dbReference type="AlphaFoldDB" id="A0AAV4NF51"/>
<feature type="compositionally biased region" description="Polar residues" evidence="1">
    <location>
        <begin position="14"/>
        <end position="26"/>
    </location>
</feature>
<dbReference type="Proteomes" id="UP001054837">
    <property type="component" value="Unassembled WGS sequence"/>
</dbReference>
<feature type="non-terminal residue" evidence="2">
    <location>
        <position position="54"/>
    </location>
</feature>
<gene>
    <name evidence="2" type="ORF">CDAR_253981</name>
</gene>
<keyword evidence="3" id="KW-1185">Reference proteome</keyword>
<organism evidence="2 3">
    <name type="scientific">Caerostris darwini</name>
    <dbReference type="NCBI Taxonomy" id="1538125"/>
    <lineage>
        <taxon>Eukaryota</taxon>
        <taxon>Metazoa</taxon>
        <taxon>Ecdysozoa</taxon>
        <taxon>Arthropoda</taxon>
        <taxon>Chelicerata</taxon>
        <taxon>Arachnida</taxon>
        <taxon>Araneae</taxon>
        <taxon>Araneomorphae</taxon>
        <taxon>Entelegynae</taxon>
        <taxon>Araneoidea</taxon>
        <taxon>Araneidae</taxon>
        <taxon>Caerostris</taxon>
    </lineage>
</organism>
<sequence length="54" mass="5681">MKTFAVEVGKGENNGVNSLHPHSSRQPGGGGDGRKEANNVTNRLNPVIPRTDLG</sequence>
<evidence type="ECO:0000313" key="2">
    <source>
        <dbReference type="EMBL" id="GIX82999.1"/>
    </source>
</evidence>
<feature type="region of interest" description="Disordered" evidence="1">
    <location>
        <begin position="1"/>
        <end position="54"/>
    </location>
</feature>
<comment type="caution">
    <text evidence="2">The sequence shown here is derived from an EMBL/GenBank/DDBJ whole genome shotgun (WGS) entry which is preliminary data.</text>
</comment>
<accession>A0AAV4NF51</accession>